<feature type="compositionally biased region" description="Basic and acidic residues" evidence="1">
    <location>
        <begin position="50"/>
        <end position="67"/>
    </location>
</feature>
<evidence type="ECO:0000256" key="1">
    <source>
        <dbReference type="SAM" id="MobiDB-lite"/>
    </source>
</evidence>
<sequence>MFIHKVNQNWLLATAGVVGRVAARAGIRSAGEQDEIILRAPVTGPNQNGHEQKCHHDHGHCNEKPHDQTSVVG</sequence>
<accession>A0A6J5KSJ0</accession>
<evidence type="ECO:0000313" key="2">
    <source>
        <dbReference type="EMBL" id="CAB4123179.1"/>
    </source>
</evidence>
<organism evidence="2">
    <name type="scientific">uncultured Caudovirales phage</name>
    <dbReference type="NCBI Taxonomy" id="2100421"/>
    <lineage>
        <taxon>Viruses</taxon>
        <taxon>Duplodnaviria</taxon>
        <taxon>Heunggongvirae</taxon>
        <taxon>Uroviricota</taxon>
        <taxon>Caudoviricetes</taxon>
        <taxon>Peduoviridae</taxon>
        <taxon>Maltschvirus</taxon>
        <taxon>Maltschvirus maltsch</taxon>
    </lineage>
</organism>
<gene>
    <name evidence="2" type="ORF">UFOVP29_338</name>
</gene>
<name>A0A6J5KSJ0_9CAUD</name>
<proteinExistence type="predicted"/>
<dbReference type="EMBL" id="LR796167">
    <property type="protein sequence ID" value="CAB4123179.1"/>
    <property type="molecule type" value="Genomic_DNA"/>
</dbReference>
<reference evidence="2" key="1">
    <citation type="submission" date="2020-04" db="EMBL/GenBank/DDBJ databases">
        <authorList>
            <person name="Chiriac C."/>
            <person name="Salcher M."/>
            <person name="Ghai R."/>
            <person name="Kavagutti S V."/>
        </authorList>
    </citation>
    <scope>NUCLEOTIDE SEQUENCE</scope>
</reference>
<protein>
    <submittedName>
        <fullName evidence="2">Uncharacterized protein</fullName>
    </submittedName>
</protein>
<feature type="region of interest" description="Disordered" evidence="1">
    <location>
        <begin position="42"/>
        <end position="73"/>
    </location>
</feature>